<dbReference type="eggNOG" id="COG0515">
    <property type="taxonomic scope" value="Bacteria"/>
</dbReference>
<proteinExistence type="predicted"/>
<dbReference type="AlphaFoldDB" id="I3CD51"/>
<keyword evidence="2" id="KW-0812">Transmembrane</keyword>
<dbReference type="HOGENOM" id="CLU_600872_0_0_6"/>
<dbReference type="OrthoDB" id="5739641at2"/>
<keyword evidence="2" id="KW-1133">Transmembrane helix</keyword>
<feature type="region of interest" description="Disordered" evidence="1">
    <location>
        <begin position="83"/>
        <end position="108"/>
    </location>
</feature>
<accession>I3CD51</accession>
<reference evidence="4 5" key="1">
    <citation type="submission" date="2011-11" db="EMBL/GenBank/DDBJ databases">
        <title>Improved High-Quality Draft sequence of Beggiatoa alba B18lD.</title>
        <authorList>
            <consortium name="US DOE Joint Genome Institute"/>
            <person name="Lucas S."/>
            <person name="Han J."/>
            <person name="Lapidus A."/>
            <person name="Cheng J.-F."/>
            <person name="Goodwin L."/>
            <person name="Pitluck S."/>
            <person name="Peters L."/>
            <person name="Mikhailova N."/>
            <person name="Held B."/>
            <person name="Detter J.C."/>
            <person name="Han C."/>
            <person name="Tapia R."/>
            <person name="Land M."/>
            <person name="Hauser L."/>
            <person name="Kyrpides N."/>
            <person name="Ivanova N."/>
            <person name="Pagani I."/>
            <person name="Samuel K."/>
            <person name="Teske A."/>
            <person name="Mueller J."/>
            <person name="Woyke T."/>
        </authorList>
    </citation>
    <scope>NUCLEOTIDE SEQUENCE [LARGE SCALE GENOMIC DNA]</scope>
    <source>
        <strain evidence="4 5">B18LD</strain>
    </source>
</reference>
<feature type="transmembrane region" description="Helical" evidence="2">
    <location>
        <begin position="138"/>
        <end position="161"/>
    </location>
</feature>
<dbReference type="InterPro" id="IPR025240">
    <property type="entry name" value="DUF4189"/>
</dbReference>
<evidence type="ECO:0000259" key="3">
    <source>
        <dbReference type="Pfam" id="PF13827"/>
    </source>
</evidence>
<dbReference type="Pfam" id="PF11159">
    <property type="entry name" value="DUF2939"/>
    <property type="match status" value="1"/>
</dbReference>
<dbReference type="EMBL" id="JH600070">
    <property type="protein sequence ID" value="EIJ41544.1"/>
    <property type="molecule type" value="Genomic_DNA"/>
</dbReference>
<evidence type="ECO:0000313" key="5">
    <source>
        <dbReference type="Proteomes" id="UP000005744"/>
    </source>
</evidence>
<sequence>MTEPRYRVVFRGEIQQEKDIEQVKTQLAQITKQSPEKIALLFSGKPVTILKDADEITAKRYQTAFQKAGAICYIQTIPSPTVETTANPTPTVSSPSTADTTPSPIPKKVPLKIKPKPVESDIFSHAEEVSQTTGKKKIVFISLFFIFLLLLGGTLFATPYISVWQMKKAYEAKNADVLNSYIDYPTLRTNLKAQVASLIEKSLQTMPAPPTDAGNPAGSPLEMAKPLIESVIDQSITPETLAKILTENMGSDEAQMIRSSEEKAKLSYENFSTFLVTVDAQGTPISVIFSRVNMIYWQVTDVRIPQEVLNLPLMNAGNLMNVPNPNGENTTEETAMSEPIAEPASPDEHVVKPNAYGALAYSTTSGMHGFSAQRATQAEAEQEALNRCNGLTEKKDCQVLSPVNNACIALVKASVDATIFGWAWNDTQQEAEERAMQDCKERNPDCRLQQSFCSK</sequence>
<protein>
    <recommendedName>
        <fullName evidence="3">DUF4189 domain-containing protein</fullName>
    </recommendedName>
</protein>
<keyword evidence="2" id="KW-0472">Membrane</keyword>
<organism evidence="4 5">
    <name type="scientific">Beggiatoa alba B18LD</name>
    <dbReference type="NCBI Taxonomy" id="395493"/>
    <lineage>
        <taxon>Bacteria</taxon>
        <taxon>Pseudomonadati</taxon>
        <taxon>Pseudomonadota</taxon>
        <taxon>Gammaproteobacteria</taxon>
        <taxon>Thiotrichales</taxon>
        <taxon>Thiotrichaceae</taxon>
        <taxon>Beggiatoa</taxon>
    </lineage>
</organism>
<dbReference type="RefSeq" id="WP_002683564.1">
    <property type="nucleotide sequence ID" value="NZ_JH600070.1"/>
</dbReference>
<dbReference type="InterPro" id="IPR021330">
    <property type="entry name" value="DUF2939"/>
</dbReference>
<dbReference type="STRING" id="395493.BegalDRAFT_0632"/>
<feature type="compositionally biased region" description="Low complexity" evidence="1">
    <location>
        <begin position="84"/>
        <end position="108"/>
    </location>
</feature>
<evidence type="ECO:0000256" key="1">
    <source>
        <dbReference type="SAM" id="MobiDB-lite"/>
    </source>
</evidence>
<feature type="domain" description="DUF4189" evidence="3">
    <location>
        <begin position="356"/>
        <end position="453"/>
    </location>
</feature>
<dbReference type="Pfam" id="PF13827">
    <property type="entry name" value="DUF4189"/>
    <property type="match status" value="1"/>
</dbReference>
<dbReference type="eggNOG" id="COG3152">
    <property type="taxonomic scope" value="Bacteria"/>
</dbReference>
<gene>
    <name evidence="4" type="ORF">BegalDRAFT_0632</name>
</gene>
<dbReference type="Proteomes" id="UP000005744">
    <property type="component" value="Unassembled WGS sequence"/>
</dbReference>
<evidence type="ECO:0000313" key="4">
    <source>
        <dbReference type="EMBL" id="EIJ41544.1"/>
    </source>
</evidence>
<name>I3CD51_9GAMM</name>
<evidence type="ECO:0000256" key="2">
    <source>
        <dbReference type="SAM" id="Phobius"/>
    </source>
</evidence>
<keyword evidence="5" id="KW-1185">Reference proteome</keyword>